<dbReference type="PANTHER" id="PTHR30050">
    <property type="entry name" value="CHROMOSOMAL REPLICATION INITIATOR PROTEIN DNAA"/>
    <property type="match status" value="1"/>
</dbReference>
<dbReference type="AlphaFoldDB" id="A0A6N7X952"/>
<comment type="similarity">
    <text evidence="1">Belongs to the IS21/IS1162 putative ATP-binding protein family.</text>
</comment>
<evidence type="ECO:0000313" key="6">
    <source>
        <dbReference type="Proteomes" id="UP000434342"/>
    </source>
</evidence>
<dbReference type="Proteomes" id="UP000434342">
    <property type="component" value="Unassembled WGS sequence"/>
</dbReference>
<protein>
    <submittedName>
        <fullName evidence="5">ATP-binding protein</fullName>
    </submittedName>
</protein>
<dbReference type="InterPro" id="IPR002611">
    <property type="entry name" value="IstB_ATP-bd"/>
</dbReference>
<evidence type="ECO:0000259" key="4">
    <source>
        <dbReference type="SMART" id="SM00382"/>
    </source>
</evidence>
<gene>
    <name evidence="5" type="ORF">FYJ69_07690</name>
</gene>
<evidence type="ECO:0000256" key="3">
    <source>
        <dbReference type="ARBA" id="ARBA00022840"/>
    </source>
</evidence>
<name>A0A6N7X952_9ACTN</name>
<dbReference type="Gene3D" id="3.40.50.300">
    <property type="entry name" value="P-loop containing nucleotide triphosphate hydrolases"/>
    <property type="match status" value="1"/>
</dbReference>
<feature type="domain" description="AAA+ ATPase" evidence="4">
    <location>
        <begin position="74"/>
        <end position="206"/>
    </location>
</feature>
<dbReference type="InterPro" id="IPR027417">
    <property type="entry name" value="P-loop_NTPase"/>
</dbReference>
<dbReference type="SMART" id="SM00382">
    <property type="entry name" value="AAA"/>
    <property type="match status" value="1"/>
</dbReference>
<comment type="caution">
    <text evidence="5">The sequence shown here is derived from an EMBL/GenBank/DDBJ whole genome shotgun (WGS) entry which is preliminary data.</text>
</comment>
<evidence type="ECO:0000313" key="5">
    <source>
        <dbReference type="EMBL" id="MST60792.1"/>
    </source>
</evidence>
<sequence>MRYVAETATDGQFAFFEDALAREYALRHQSRIARLRRQANFPSQKGFDGFEWSGIVFPRGFTRDDMLSLALVDAHEDLVLFGGSGNGKTHTAIALGLLACGEGRKVAFWSTAELVSELRSANREGTTQDALRRLGRCDLIILDEWGYLPTDPDGARPLFRVVSMCYERIALVLTTNIEFSRWGEIFADDDMAKAMMDRIVHHGRLVTYDRESYRVKHALMRGEL</sequence>
<evidence type="ECO:0000256" key="1">
    <source>
        <dbReference type="ARBA" id="ARBA00008059"/>
    </source>
</evidence>
<dbReference type="PANTHER" id="PTHR30050:SF4">
    <property type="entry name" value="ATP-BINDING PROTEIN RV3427C IN INSERTION SEQUENCE-RELATED"/>
    <property type="match status" value="1"/>
</dbReference>
<dbReference type="GO" id="GO:0006260">
    <property type="term" value="P:DNA replication"/>
    <property type="evidence" value="ECO:0007669"/>
    <property type="project" value="TreeGrafter"/>
</dbReference>
<dbReference type="InterPro" id="IPR028350">
    <property type="entry name" value="DNAC/IstB-like"/>
</dbReference>
<accession>A0A6N7X952</accession>
<dbReference type="PIRSF" id="PIRSF003073">
    <property type="entry name" value="DNAC_TnpB_IstB"/>
    <property type="match status" value="1"/>
</dbReference>
<keyword evidence="2" id="KW-0547">Nucleotide-binding</keyword>
<proteinExistence type="inferred from homology"/>
<dbReference type="InterPro" id="IPR047661">
    <property type="entry name" value="IstB"/>
</dbReference>
<dbReference type="GO" id="GO:0005524">
    <property type="term" value="F:ATP binding"/>
    <property type="evidence" value="ECO:0007669"/>
    <property type="project" value="UniProtKB-KW"/>
</dbReference>
<dbReference type="Pfam" id="PF01695">
    <property type="entry name" value="IstB_IS21"/>
    <property type="match status" value="1"/>
</dbReference>
<evidence type="ECO:0000256" key="2">
    <source>
        <dbReference type="ARBA" id="ARBA00022741"/>
    </source>
</evidence>
<dbReference type="InterPro" id="IPR003593">
    <property type="entry name" value="AAA+_ATPase"/>
</dbReference>
<reference evidence="5 6" key="1">
    <citation type="submission" date="2019-08" db="EMBL/GenBank/DDBJ databases">
        <title>In-depth cultivation of the pig gut microbiome towards novel bacterial diversity and tailored functional studies.</title>
        <authorList>
            <person name="Wylensek D."/>
            <person name="Hitch T.C.A."/>
            <person name="Clavel T."/>
        </authorList>
    </citation>
    <scope>NUCLEOTIDE SEQUENCE [LARGE SCALE GENOMIC DNA]</scope>
    <source>
        <strain evidence="5 6">WB01_CNA04</strain>
    </source>
</reference>
<dbReference type="NCBIfam" id="NF038214">
    <property type="entry name" value="IS21_help_AAA"/>
    <property type="match status" value="1"/>
</dbReference>
<keyword evidence="3 5" id="KW-0067">ATP-binding</keyword>
<dbReference type="EMBL" id="VUND01000002">
    <property type="protein sequence ID" value="MST60792.1"/>
    <property type="molecule type" value="Genomic_DNA"/>
</dbReference>
<dbReference type="SUPFAM" id="SSF52540">
    <property type="entry name" value="P-loop containing nucleoside triphosphate hydrolases"/>
    <property type="match status" value="1"/>
</dbReference>
<organism evidence="5 6">
    <name type="scientific">Parafannyhessea umbonata</name>
    <dbReference type="NCBI Taxonomy" id="604330"/>
    <lineage>
        <taxon>Bacteria</taxon>
        <taxon>Bacillati</taxon>
        <taxon>Actinomycetota</taxon>
        <taxon>Coriobacteriia</taxon>
        <taxon>Coriobacteriales</taxon>
        <taxon>Atopobiaceae</taxon>
        <taxon>Parafannyhessea</taxon>
    </lineage>
</organism>